<dbReference type="RefSeq" id="WP_134530243.1">
    <property type="nucleotide sequence ID" value="NZ_SOHN01000016.1"/>
</dbReference>
<dbReference type="Gene3D" id="1.25.40.10">
    <property type="entry name" value="Tetratricopeptide repeat domain"/>
    <property type="match status" value="1"/>
</dbReference>
<reference evidence="1 2" key="1">
    <citation type="submission" date="2019-03" db="EMBL/GenBank/DDBJ databases">
        <title>Genomics of glacier-inhabiting Cryobacterium strains.</title>
        <authorList>
            <person name="Liu Q."/>
            <person name="Xin Y.-H."/>
        </authorList>
    </citation>
    <scope>NUCLEOTIDE SEQUENCE [LARGE SCALE GENOMIC DNA]</scope>
    <source>
        <strain evidence="1 2">Sr54</strain>
    </source>
</reference>
<dbReference type="AlphaFoldDB" id="A0A4R9BKW3"/>
<name>A0A4R9BKW3_9MICO</name>
<dbReference type="EMBL" id="SOHN01000016">
    <property type="protein sequence ID" value="TFD86116.1"/>
    <property type="molecule type" value="Genomic_DNA"/>
</dbReference>
<dbReference type="Proteomes" id="UP000297626">
    <property type="component" value="Unassembled WGS sequence"/>
</dbReference>
<protein>
    <submittedName>
        <fullName evidence="1">Uncharacterized protein</fullName>
    </submittedName>
</protein>
<accession>A0A4R9BKW3</accession>
<dbReference type="SUPFAM" id="SSF48452">
    <property type="entry name" value="TPR-like"/>
    <property type="match status" value="1"/>
</dbReference>
<dbReference type="InterPro" id="IPR011990">
    <property type="entry name" value="TPR-like_helical_dom_sf"/>
</dbReference>
<evidence type="ECO:0000313" key="2">
    <source>
        <dbReference type="Proteomes" id="UP000297626"/>
    </source>
</evidence>
<evidence type="ECO:0000313" key="1">
    <source>
        <dbReference type="EMBL" id="TFD86116.1"/>
    </source>
</evidence>
<comment type="caution">
    <text evidence="1">The sequence shown here is derived from an EMBL/GenBank/DDBJ whole genome shotgun (WGS) entry which is preliminary data.</text>
</comment>
<proteinExistence type="predicted"/>
<organism evidence="1 2">
    <name type="scientific">Cryobacterium serini</name>
    <dbReference type="NCBI Taxonomy" id="1259201"/>
    <lineage>
        <taxon>Bacteria</taxon>
        <taxon>Bacillati</taxon>
        <taxon>Actinomycetota</taxon>
        <taxon>Actinomycetes</taxon>
        <taxon>Micrococcales</taxon>
        <taxon>Microbacteriaceae</taxon>
        <taxon>Cryobacterium</taxon>
    </lineage>
</organism>
<sequence length="861" mass="92698">MAIRDLLNAGEAPVQARRVFTNRVSEAEAFFDAIDRIRAGADQLNLSGARTNVLSFYGHGGIGKSALSKHLERLALDRTNSKGLPANVSLRYDLSSTSARDAESILLALRASLAHAGIKAPAFDLAFSFYWSETHPGQPLTEYLSPSTFANQAGDSIDLGSIMQDAASDIVSVVADVASFGGVGTAFRLTKKLAATVSQNLMHSRILKNCLYLRDALIEENMSDLRTFLPHFLSWDLHQIQTTTDPHSSATFVVFFDSWEDVQADSISRGCLEDVLSQLVFLMPNVLFVITGRERLQWGDKGSEAYLARTGAINWPGLTLSQSGETNQHLLGALSHKDSTAFVVGATAAQPIDPTVLSALITQSGGHPDFLDAIVDLWQSATSNGESLTAESASGGLAQVYQRVFRGLFPIEQDLLMAAALVPALNEQILASLVPQAAPSEVTRFLSRHFIENTSAKWLSRRLRPSVTDLVTAARRTSSQLWSPAQVAVAVAAAVEAVLDGCLASAGAATFESSTKLDQAVKFVVDVEQNGAALPSRTVDLIFAANTSGSGGRLFDSELGLRSRYFSQVLRSVITLESSQAPNIDLPPIGTPDWLVDTQAVAEARRLLLAGDLPRSAAIMGTITDSTPAIAHRRAKLEILFASRSGRLKRGRELAKEWPIADERNDLLGHIAYWQGQFTLAHEHFDQAAASARADQRDLEFARALRHQARVEAIMNHPNVDMTLDAAQVANSAIDSQIGQAQVCGARGIVAARRGNAEESITWLHSALADFEQTGAIIDVASLCVAGAMTGRLLQRPDIVDEWSTRLKQTFGETEDARLYARSIAFVGGTLVAANADLGDDYDVPIDSARAWFAAGVPKTA</sequence>
<gene>
    <name evidence="1" type="ORF">E3T51_13335</name>
</gene>
<keyword evidence="2" id="KW-1185">Reference proteome</keyword>